<protein>
    <submittedName>
        <fullName evidence="2">Uncharacterized protein</fullName>
    </submittedName>
</protein>
<sequence>MLTREGIAEIVQYCKEHGVSYKSRLKEIGIPEWRFYESKRRYAEAQASERESGEFLQLVRGNDSFPEPVLTNRKAGKGRKSGYESIPMSIEMRTQTGAVLRIQGNLDATMIQAIIQASSSHV</sequence>
<dbReference type="AlphaFoldDB" id="A0A9D9HL36"/>
<accession>A0A9D9HL36</accession>
<gene>
    <name evidence="2" type="ORF">IAC08_05470</name>
</gene>
<reference evidence="2" key="1">
    <citation type="submission" date="2020-10" db="EMBL/GenBank/DDBJ databases">
        <authorList>
            <person name="Gilroy R."/>
        </authorList>
    </citation>
    <scope>NUCLEOTIDE SEQUENCE</scope>
    <source>
        <strain evidence="2">B1-3475</strain>
    </source>
</reference>
<comment type="caution">
    <text evidence="2">The sequence shown here is derived from an EMBL/GenBank/DDBJ whole genome shotgun (WGS) entry which is preliminary data.</text>
</comment>
<reference evidence="2" key="2">
    <citation type="journal article" date="2021" name="PeerJ">
        <title>Extensive microbial diversity within the chicken gut microbiome revealed by metagenomics and culture.</title>
        <authorList>
            <person name="Gilroy R."/>
            <person name="Ravi A."/>
            <person name="Getino M."/>
            <person name="Pursley I."/>
            <person name="Horton D.L."/>
            <person name="Alikhan N.F."/>
            <person name="Baker D."/>
            <person name="Gharbi K."/>
            <person name="Hall N."/>
            <person name="Watson M."/>
            <person name="Adriaenssens E.M."/>
            <person name="Foster-Nyarko E."/>
            <person name="Jarju S."/>
            <person name="Secka A."/>
            <person name="Antonio M."/>
            <person name="Oren A."/>
            <person name="Chaudhuri R.R."/>
            <person name="La Ragione R."/>
            <person name="Hildebrand F."/>
            <person name="Pallen M.J."/>
        </authorList>
    </citation>
    <scope>NUCLEOTIDE SEQUENCE</scope>
    <source>
        <strain evidence="2">B1-3475</strain>
    </source>
</reference>
<name>A0A9D9HL36_9BACT</name>
<evidence type="ECO:0000256" key="1">
    <source>
        <dbReference type="SAM" id="MobiDB-lite"/>
    </source>
</evidence>
<dbReference type="Proteomes" id="UP000823617">
    <property type="component" value="Unassembled WGS sequence"/>
</dbReference>
<dbReference type="EMBL" id="JADIMK010000057">
    <property type="protein sequence ID" value="MBO8455835.1"/>
    <property type="molecule type" value="Genomic_DNA"/>
</dbReference>
<proteinExistence type="predicted"/>
<organism evidence="2 3">
    <name type="scientific">Candidatus Cryptobacteroides intestinigallinarum</name>
    <dbReference type="NCBI Taxonomy" id="2840767"/>
    <lineage>
        <taxon>Bacteria</taxon>
        <taxon>Pseudomonadati</taxon>
        <taxon>Bacteroidota</taxon>
        <taxon>Bacteroidia</taxon>
        <taxon>Bacteroidales</taxon>
        <taxon>Candidatus Cryptobacteroides</taxon>
    </lineage>
</organism>
<evidence type="ECO:0000313" key="3">
    <source>
        <dbReference type="Proteomes" id="UP000823617"/>
    </source>
</evidence>
<evidence type="ECO:0000313" key="2">
    <source>
        <dbReference type="EMBL" id="MBO8455835.1"/>
    </source>
</evidence>
<feature type="region of interest" description="Disordered" evidence="1">
    <location>
        <begin position="67"/>
        <end position="86"/>
    </location>
</feature>